<evidence type="ECO:0000256" key="7">
    <source>
        <dbReference type="SAM" id="Phobius"/>
    </source>
</evidence>
<dbReference type="AlphaFoldDB" id="A0A1J7BAG6"/>
<sequence>MDAAFTQYLLLGILGGAAVGGGIYLAAVGVRGLPPRPPRRGKQQNRAADLLRLASTRLPAAIVLAGLVGWMTKWPVAAVAVGILAAFWPQLFGGAAGERRAIQRIEALASWTESLRDTIAGAVGLEQAIPASARVAAPALREPLGLLIDRLRARMPLPEALQSFADDLDDPSADLVVAALVLNARLRGPGLREVLGALATAARSEVEMRQRITAQRASTRRSVQIVVIFSVGVIVALAVLNHDFVKPYDAPLGQLILLVVFLLFAAGFWWLRKLSVVEMPSRFMTGAAEPSAEQREEAAQVRAARRGGAHAGPAEAPPQTLPVQQNAAPPSWGGMPNAPQGPGQGYGPGSVPGSANPYEGGPR</sequence>
<dbReference type="STRING" id="1428644.BIV57_20470"/>
<dbReference type="RefSeq" id="WP_071658396.1">
    <property type="nucleotide sequence ID" value="NZ_MLCF01000138.1"/>
</dbReference>
<proteinExistence type="predicted"/>
<feature type="transmembrane region" description="Helical" evidence="7">
    <location>
        <begin position="6"/>
        <end position="30"/>
    </location>
</feature>
<keyword evidence="2" id="KW-1003">Cell membrane</keyword>
<feature type="transmembrane region" description="Helical" evidence="7">
    <location>
        <begin position="76"/>
        <end position="96"/>
    </location>
</feature>
<evidence type="ECO:0000259" key="8">
    <source>
        <dbReference type="Pfam" id="PF00482"/>
    </source>
</evidence>
<comment type="caution">
    <text evidence="9">The sequence shown here is derived from an EMBL/GenBank/DDBJ whole genome shotgun (WGS) entry which is preliminary data.</text>
</comment>
<dbReference type="Proteomes" id="UP000243342">
    <property type="component" value="Unassembled WGS sequence"/>
</dbReference>
<gene>
    <name evidence="9" type="ORF">BIV57_20470</name>
</gene>
<keyword evidence="5 7" id="KW-0472">Membrane</keyword>
<feature type="transmembrane region" description="Helical" evidence="7">
    <location>
        <begin position="222"/>
        <end position="240"/>
    </location>
</feature>
<name>A0A1J7BAG6_9ACTN</name>
<comment type="subcellular location">
    <subcellularLocation>
        <location evidence="1">Cell membrane</location>
        <topology evidence="1">Multi-pass membrane protein</topology>
    </subcellularLocation>
</comment>
<dbReference type="EMBL" id="MLCF01000138">
    <property type="protein sequence ID" value="OIV35651.1"/>
    <property type="molecule type" value="Genomic_DNA"/>
</dbReference>
<evidence type="ECO:0000256" key="6">
    <source>
        <dbReference type="SAM" id="MobiDB-lite"/>
    </source>
</evidence>
<keyword evidence="4 7" id="KW-1133">Transmembrane helix</keyword>
<organism evidence="9 10">
    <name type="scientific">Mangrovactinospora gilvigrisea</name>
    <dbReference type="NCBI Taxonomy" id="1428644"/>
    <lineage>
        <taxon>Bacteria</taxon>
        <taxon>Bacillati</taxon>
        <taxon>Actinomycetota</taxon>
        <taxon>Actinomycetes</taxon>
        <taxon>Kitasatosporales</taxon>
        <taxon>Streptomycetaceae</taxon>
        <taxon>Mangrovactinospora</taxon>
    </lineage>
</organism>
<dbReference type="OrthoDB" id="5243396at2"/>
<feature type="transmembrane region" description="Helical" evidence="7">
    <location>
        <begin position="252"/>
        <end position="271"/>
    </location>
</feature>
<evidence type="ECO:0000256" key="4">
    <source>
        <dbReference type="ARBA" id="ARBA00022989"/>
    </source>
</evidence>
<feature type="domain" description="Type II secretion system protein GspF" evidence="8">
    <location>
        <begin position="112"/>
        <end position="236"/>
    </location>
</feature>
<feature type="transmembrane region" description="Helical" evidence="7">
    <location>
        <begin position="50"/>
        <end position="70"/>
    </location>
</feature>
<evidence type="ECO:0000256" key="3">
    <source>
        <dbReference type="ARBA" id="ARBA00022692"/>
    </source>
</evidence>
<keyword evidence="3 7" id="KW-0812">Transmembrane</keyword>
<evidence type="ECO:0000256" key="1">
    <source>
        <dbReference type="ARBA" id="ARBA00004651"/>
    </source>
</evidence>
<protein>
    <recommendedName>
        <fullName evidence="8">Type II secretion system protein GspF domain-containing protein</fullName>
    </recommendedName>
</protein>
<evidence type="ECO:0000256" key="2">
    <source>
        <dbReference type="ARBA" id="ARBA00022475"/>
    </source>
</evidence>
<accession>A0A1J7BAG6</accession>
<evidence type="ECO:0000256" key="5">
    <source>
        <dbReference type="ARBA" id="ARBA00023136"/>
    </source>
</evidence>
<evidence type="ECO:0000313" key="10">
    <source>
        <dbReference type="Proteomes" id="UP000243342"/>
    </source>
</evidence>
<dbReference type="GO" id="GO:0005886">
    <property type="term" value="C:plasma membrane"/>
    <property type="evidence" value="ECO:0007669"/>
    <property type="project" value="UniProtKB-SubCell"/>
</dbReference>
<dbReference type="Pfam" id="PF00482">
    <property type="entry name" value="T2SSF"/>
    <property type="match status" value="1"/>
</dbReference>
<keyword evidence="10" id="KW-1185">Reference proteome</keyword>
<feature type="region of interest" description="Disordered" evidence="6">
    <location>
        <begin position="286"/>
        <end position="363"/>
    </location>
</feature>
<dbReference type="InterPro" id="IPR018076">
    <property type="entry name" value="T2SS_GspF_dom"/>
</dbReference>
<dbReference type="PANTHER" id="PTHR35007">
    <property type="entry name" value="INTEGRAL MEMBRANE PROTEIN-RELATED"/>
    <property type="match status" value="1"/>
</dbReference>
<reference evidence="9 10" key="1">
    <citation type="submission" date="2016-10" db="EMBL/GenBank/DDBJ databases">
        <title>Genome sequence of Streptomyces gilvigriseus MUSC 26.</title>
        <authorList>
            <person name="Lee L.-H."/>
            <person name="Ser H.-L."/>
        </authorList>
    </citation>
    <scope>NUCLEOTIDE SEQUENCE [LARGE SCALE GENOMIC DNA]</scope>
    <source>
        <strain evidence="9 10">MUSC 26</strain>
    </source>
</reference>
<dbReference type="PANTHER" id="PTHR35007:SF3">
    <property type="entry name" value="POSSIBLE CONSERVED ALANINE RICH MEMBRANE PROTEIN"/>
    <property type="match status" value="1"/>
</dbReference>
<evidence type="ECO:0000313" key="9">
    <source>
        <dbReference type="EMBL" id="OIV35651.1"/>
    </source>
</evidence>